<sequence length="169" mass="20280">MNHKTIIKGLSRNQQVFKQLLKGIPKEEYIWKDKPGRWCLLEIVCHLYDEEREDFRKRTKHVLETPDEQFMPIDPEGWVKDRDYIKQEYDRVLNNFLEERKASLHWLDSLVTPSWNNISVHPDFGEMTAQQFLANWLAHDHLHFKQITNLKLDYLKYASGEDFSYAGGW</sequence>
<proteinExistence type="predicted"/>
<dbReference type="EMBL" id="JBHULE010000035">
    <property type="protein sequence ID" value="MFD2565464.1"/>
    <property type="molecule type" value="Genomic_DNA"/>
</dbReference>
<accession>A0ABW5LLR0</accession>
<dbReference type="Proteomes" id="UP001597319">
    <property type="component" value="Unassembled WGS sequence"/>
</dbReference>
<dbReference type="InterPro" id="IPR024775">
    <property type="entry name" value="DinB-like"/>
</dbReference>
<dbReference type="RefSeq" id="WP_378295275.1">
    <property type="nucleotide sequence ID" value="NZ_JBHULE010000035.1"/>
</dbReference>
<evidence type="ECO:0000313" key="2">
    <source>
        <dbReference type="EMBL" id="MFD2565464.1"/>
    </source>
</evidence>
<name>A0ABW5LLR0_9FLAO</name>
<dbReference type="Gene3D" id="1.20.120.450">
    <property type="entry name" value="dinb family like domain"/>
    <property type="match status" value="1"/>
</dbReference>
<dbReference type="SUPFAM" id="SSF109854">
    <property type="entry name" value="DinB/YfiT-like putative metalloenzymes"/>
    <property type="match status" value="1"/>
</dbReference>
<reference evidence="3" key="1">
    <citation type="journal article" date="2019" name="Int. J. Syst. Evol. Microbiol.">
        <title>The Global Catalogue of Microorganisms (GCM) 10K type strain sequencing project: providing services to taxonomists for standard genome sequencing and annotation.</title>
        <authorList>
            <consortium name="The Broad Institute Genomics Platform"/>
            <consortium name="The Broad Institute Genome Sequencing Center for Infectious Disease"/>
            <person name="Wu L."/>
            <person name="Ma J."/>
        </authorList>
    </citation>
    <scope>NUCLEOTIDE SEQUENCE [LARGE SCALE GENOMIC DNA]</scope>
    <source>
        <strain evidence="3">KCTC 52274</strain>
    </source>
</reference>
<organism evidence="2 3">
    <name type="scientific">Aquimarina rubra</name>
    <dbReference type="NCBI Taxonomy" id="1920033"/>
    <lineage>
        <taxon>Bacteria</taxon>
        <taxon>Pseudomonadati</taxon>
        <taxon>Bacteroidota</taxon>
        <taxon>Flavobacteriia</taxon>
        <taxon>Flavobacteriales</taxon>
        <taxon>Flavobacteriaceae</taxon>
        <taxon>Aquimarina</taxon>
    </lineage>
</organism>
<comment type="caution">
    <text evidence="2">The sequence shown here is derived from an EMBL/GenBank/DDBJ whole genome shotgun (WGS) entry which is preliminary data.</text>
</comment>
<keyword evidence="3" id="KW-1185">Reference proteome</keyword>
<dbReference type="InterPro" id="IPR034660">
    <property type="entry name" value="DinB/YfiT-like"/>
</dbReference>
<evidence type="ECO:0000259" key="1">
    <source>
        <dbReference type="Pfam" id="PF12867"/>
    </source>
</evidence>
<evidence type="ECO:0000313" key="3">
    <source>
        <dbReference type="Proteomes" id="UP001597319"/>
    </source>
</evidence>
<gene>
    <name evidence="2" type="ORF">ACFSR1_22485</name>
</gene>
<dbReference type="Pfam" id="PF12867">
    <property type="entry name" value="DinB_2"/>
    <property type="match status" value="1"/>
</dbReference>
<feature type="domain" description="DinB-like" evidence="1">
    <location>
        <begin position="10"/>
        <end position="147"/>
    </location>
</feature>
<protein>
    <submittedName>
        <fullName evidence="2">DinB family protein</fullName>
    </submittedName>
</protein>